<sequence>MSLNNKEDLQVFDSMPREV</sequence>
<dbReference type="EMBL" id="JABFAD010000011">
    <property type="protein sequence ID" value="MBA0813174.1"/>
    <property type="molecule type" value="Genomic_DNA"/>
</dbReference>
<evidence type="ECO:0000313" key="2">
    <source>
        <dbReference type="Proteomes" id="UP000593560"/>
    </source>
</evidence>
<protein>
    <submittedName>
        <fullName evidence="1">Uncharacterized protein</fullName>
    </submittedName>
</protein>
<name>A0A7J9HV08_9ROSI</name>
<keyword evidence="2" id="KW-1185">Reference proteome</keyword>
<dbReference type="Proteomes" id="UP000593560">
    <property type="component" value="Unassembled WGS sequence"/>
</dbReference>
<gene>
    <name evidence="1" type="ORF">Gohar_027049</name>
</gene>
<comment type="caution">
    <text evidence="1">The sequence shown here is derived from an EMBL/GenBank/DDBJ whole genome shotgun (WGS) entry which is preliminary data.</text>
</comment>
<evidence type="ECO:0000313" key="1">
    <source>
        <dbReference type="EMBL" id="MBA0813174.1"/>
    </source>
</evidence>
<organism evidence="1 2">
    <name type="scientific">Gossypium harknessii</name>
    <dbReference type="NCBI Taxonomy" id="34285"/>
    <lineage>
        <taxon>Eukaryota</taxon>
        <taxon>Viridiplantae</taxon>
        <taxon>Streptophyta</taxon>
        <taxon>Embryophyta</taxon>
        <taxon>Tracheophyta</taxon>
        <taxon>Spermatophyta</taxon>
        <taxon>Magnoliopsida</taxon>
        <taxon>eudicotyledons</taxon>
        <taxon>Gunneridae</taxon>
        <taxon>Pentapetalae</taxon>
        <taxon>rosids</taxon>
        <taxon>malvids</taxon>
        <taxon>Malvales</taxon>
        <taxon>Malvaceae</taxon>
        <taxon>Malvoideae</taxon>
        <taxon>Gossypium</taxon>
    </lineage>
</organism>
<reference evidence="1 2" key="1">
    <citation type="journal article" date="2019" name="Genome Biol. Evol.">
        <title>Insights into the evolution of the New World diploid cottons (Gossypium, subgenus Houzingenia) based on genome sequencing.</title>
        <authorList>
            <person name="Grover C.E."/>
            <person name="Arick M.A. 2nd"/>
            <person name="Thrash A."/>
            <person name="Conover J.L."/>
            <person name="Sanders W.S."/>
            <person name="Peterson D.G."/>
            <person name="Frelichowski J.E."/>
            <person name="Scheffler J.A."/>
            <person name="Scheffler B.E."/>
            <person name="Wendel J.F."/>
        </authorList>
    </citation>
    <scope>NUCLEOTIDE SEQUENCE [LARGE SCALE GENOMIC DNA]</scope>
    <source>
        <strain evidence="1">0</strain>
        <tissue evidence="1">Leaf</tissue>
    </source>
</reference>
<proteinExistence type="predicted"/>
<accession>A0A7J9HV08</accession>
<dbReference type="AlphaFoldDB" id="A0A7J9HV08"/>